<dbReference type="Proteomes" id="UP000784294">
    <property type="component" value="Unassembled WGS sequence"/>
</dbReference>
<organism evidence="2 3">
    <name type="scientific">Protopolystoma xenopodis</name>
    <dbReference type="NCBI Taxonomy" id="117903"/>
    <lineage>
        <taxon>Eukaryota</taxon>
        <taxon>Metazoa</taxon>
        <taxon>Spiralia</taxon>
        <taxon>Lophotrochozoa</taxon>
        <taxon>Platyhelminthes</taxon>
        <taxon>Monogenea</taxon>
        <taxon>Polyopisthocotylea</taxon>
        <taxon>Polystomatidea</taxon>
        <taxon>Polystomatidae</taxon>
        <taxon>Protopolystoma</taxon>
    </lineage>
</organism>
<proteinExistence type="predicted"/>
<comment type="caution">
    <text evidence="2">The sequence shown here is derived from an EMBL/GenBank/DDBJ whole genome shotgun (WGS) entry which is preliminary data.</text>
</comment>
<sequence length="210" mass="23105">MEADELILNMGFAIGLYESGFLVTSEPLIPCDGSEMSDSISSSLIEVEEISQEDDLSNISPSYLLDNSRDELSLSPYNKKFVKKQGVLGGLGKVQLLGRNPSLAGELLDEEEDDSDGDSLEAFVSLLDADDSADISGDEDEYFDDADDGENKYKETKVEGRGIIRLPVKSSKKMTSGKAESIRHKSSPRVKKFNHSSAIRKVPPSKRRRH</sequence>
<feature type="compositionally biased region" description="Basic residues" evidence="1">
    <location>
        <begin position="184"/>
        <end position="194"/>
    </location>
</feature>
<accession>A0A3S5FBS7</accession>
<feature type="region of interest" description="Disordered" evidence="1">
    <location>
        <begin position="132"/>
        <end position="155"/>
    </location>
</feature>
<dbReference type="EMBL" id="CAAALY010003040">
    <property type="protein sequence ID" value="VEL08055.1"/>
    <property type="molecule type" value="Genomic_DNA"/>
</dbReference>
<reference evidence="2" key="1">
    <citation type="submission" date="2018-11" db="EMBL/GenBank/DDBJ databases">
        <authorList>
            <consortium name="Pathogen Informatics"/>
        </authorList>
    </citation>
    <scope>NUCLEOTIDE SEQUENCE</scope>
</reference>
<evidence type="ECO:0000313" key="2">
    <source>
        <dbReference type="EMBL" id="VEL08055.1"/>
    </source>
</evidence>
<evidence type="ECO:0000256" key="1">
    <source>
        <dbReference type="SAM" id="MobiDB-lite"/>
    </source>
</evidence>
<evidence type="ECO:0000313" key="3">
    <source>
        <dbReference type="Proteomes" id="UP000784294"/>
    </source>
</evidence>
<feature type="compositionally biased region" description="Acidic residues" evidence="1">
    <location>
        <begin position="132"/>
        <end position="148"/>
    </location>
</feature>
<feature type="region of interest" description="Disordered" evidence="1">
    <location>
        <begin position="167"/>
        <end position="210"/>
    </location>
</feature>
<protein>
    <submittedName>
        <fullName evidence="2">Uncharacterized protein</fullName>
    </submittedName>
</protein>
<gene>
    <name evidence="2" type="ORF">PXEA_LOCUS1495</name>
</gene>
<name>A0A3S5FBS7_9PLAT</name>
<dbReference type="AlphaFoldDB" id="A0A3S5FBS7"/>
<keyword evidence="3" id="KW-1185">Reference proteome</keyword>